<keyword evidence="2" id="KW-1185">Reference proteome</keyword>
<dbReference type="InterPro" id="IPR009964">
    <property type="entry name" value="DUF1491"/>
</dbReference>
<evidence type="ECO:0008006" key="3">
    <source>
        <dbReference type="Google" id="ProtNLM"/>
    </source>
</evidence>
<protein>
    <recommendedName>
        <fullName evidence="3">DUF1491 family protein</fullName>
    </recommendedName>
</protein>
<evidence type="ECO:0000313" key="1">
    <source>
        <dbReference type="EMBL" id="SMP67625.1"/>
    </source>
</evidence>
<proteinExistence type="predicted"/>
<comment type="caution">
    <text evidence="1">The sequence shown here is derived from an EMBL/GenBank/DDBJ whole genome shotgun (WGS) entry which is preliminary data.</text>
</comment>
<dbReference type="Gene3D" id="3.40.1530.20">
    <property type="entry name" value="Protein of unknown function (DUF1491)"/>
    <property type="match status" value="1"/>
</dbReference>
<dbReference type="RefSeq" id="WP_283405985.1">
    <property type="nucleotide sequence ID" value="NZ_FXUI01000004.1"/>
</dbReference>
<organism evidence="1 2">
    <name type="scientific">Novosphingobium panipatense</name>
    <dbReference type="NCBI Taxonomy" id="428991"/>
    <lineage>
        <taxon>Bacteria</taxon>
        <taxon>Pseudomonadati</taxon>
        <taxon>Pseudomonadota</taxon>
        <taxon>Alphaproteobacteria</taxon>
        <taxon>Sphingomonadales</taxon>
        <taxon>Sphingomonadaceae</taxon>
        <taxon>Novosphingobium</taxon>
    </lineage>
</organism>
<dbReference type="Proteomes" id="UP001157910">
    <property type="component" value="Unassembled WGS sequence"/>
</dbReference>
<evidence type="ECO:0000313" key="2">
    <source>
        <dbReference type="Proteomes" id="UP001157910"/>
    </source>
</evidence>
<dbReference type="EMBL" id="FXUI01000004">
    <property type="protein sequence ID" value="SMP67625.1"/>
    <property type="molecule type" value="Genomic_DNA"/>
</dbReference>
<dbReference type="Pfam" id="PF07372">
    <property type="entry name" value="DUF1491"/>
    <property type="match status" value="1"/>
</dbReference>
<name>A0ABY1QDW7_9SPHN</name>
<accession>A0ABY1QDW7</accession>
<gene>
    <name evidence="1" type="ORF">SAMN06296065_104249</name>
</gene>
<reference evidence="1 2" key="1">
    <citation type="submission" date="2017-05" db="EMBL/GenBank/DDBJ databases">
        <authorList>
            <person name="Varghese N."/>
            <person name="Submissions S."/>
        </authorList>
    </citation>
    <scope>NUCLEOTIDE SEQUENCE [LARGE SCALE GENOMIC DNA]</scope>
    <source>
        <strain evidence="1 2">SM16</strain>
    </source>
</reference>
<sequence length="113" mass="12560">MDGRLPAHLEVSALIRRVNVEGGFATVLSKGEQDAGTILAVLTHNGSNTRLFERIPQLDGARAWVCTRRQDPANPYEFQEYLDRRKRQDPDIWVVELDAAGAERFIGADPDAG</sequence>